<feature type="compositionally biased region" description="Low complexity" evidence="7">
    <location>
        <begin position="735"/>
        <end position="744"/>
    </location>
</feature>
<dbReference type="PRINTS" id="PR00783">
    <property type="entry name" value="MINTRINSICP"/>
</dbReference>
<proteinExistence type="inferred from homology"/>
<comment type="subcellular location">
    <subcellularLocation>
        <location evidence="1">Membrane</location>
        <topology evidence="1">Multi-pass membrane protein</topology>
    </subcellularLocation>
</comment>
<evidence type="ECO:0000313" key="9">
    <source>
        <dbReference type="EMBL" id="KAK5782501.1"/>
    </source>
</evidence>
<dbReference type="GO" id="GO:0015254">
    <property type="term" value="F:glycerol channel activity"/>
    <property type="evidence" value="ECO:0007669"/>
    <property type="project" value="TreeGrafter"/>
</dbReference>
<feature type="compositionally biased region" description="Basic and acidic residues" evidence="7">
    <location>
        <begin position="71"/>
        <end position="85"/>
    </location>
</feature>
<feature type="region of interest" description="Disordered" evidence="7">
    <location>
        <begin position="621"/>
        <end position="674"/>
    </location>
</feature>
<feature type="transmembrane region" description="Helical" evidence="8">
    <location>
        <begin position="474"/>
        <end position="491"/>
    </location>
</feature>
<feature type="compositionally biased region" description="Polar residues" evidence="7">
    <location>
        <begin position="136"/>
        <end position="147"/>
    </location>
</feature>
<evidence type="ECO:0000256" key="7">
    <source>
        <dbReference type="SAM" id="MobiDB-lite"/>
    </source>
</evidence>
<dbReference type="Gene3D" id="1.20.1080.10">
    <property type="entry name" value="Glycerol uptake facilitator protein"/>
    <property type="match status" value="1"/>
</dbReference>
<evidence type="ECO:0000256" key="8">
    <source>
        <dbReference type="SAM" id="Phobius"/>
    </source>
</evidence>
<feature type="region of interest" description="Disordered" evidence="7">
    <location>
        <begin position="699"/>
        <end position="753"/>
    </location>
</feature>
<keyword evidence="4 8" id="KW-0812">Transmembrane</keyword>
<keyword evidence="3" id="KW-0813">Transport</keyword>
<name>A0AAN8A9R7_9SACH</name>
<keyword evidence="10" id="KW-1185">Reference proteome</keyword>
<accession>A0AAN8A9R7</accession>
<feature type="compositionally biased region" description="Basic residues" evidence="7">
    <location>
        <begin position="655"/>
        <end position="665"/>
    </location>
</feature>
<feature type="compositionally biased region" description="Polar residues" evidence="7">
    <location>
        <begin position="108"/>
        <end position="118"/>
    </location>
</feature>
<dbReference type="Pfam" id="PF00230">
    <property type="entry name" value="MIP"/>
    <property type="match status" value="1"/>
</dbReference>
<sequence length="753" mass="83867">MIALLKSFKQGLDRYNRDNHIRKTLKNQNLRRRAYSSQIFYDQAIIVADKSIIKMVNQNELINNFLSSNDNQRDSNDLKQSHLDNENGNSQNNNNNNNHNHNQSNKNTSGDYNLNGTNGMRDDNFDIERQGPPQRFPTSNPNSSLPSASYIPQYTVIDNRIPFAIQEVVPNTQVAMTTGLEATNLNDSTAPGLRARAPTVSANVLNVGDFYENNNNIINGNFNDMRSNNNNNTINNESRTNNIDGKNSFHESMEGGMDEPMNVPLMVKPKTLYQNPQTPTVLPSTYHPINKWSSIKQSYIKEFLAEFLGTLVMVLLGDAVCCQVNLGGATQQLKYVQALNNMKGTVSDDTLELAKTLQDIVSSVSAGTFDDIPLGWAAAVVMGYFCSGGSAISGAHLNPSVTISNWVFRGFPAKKVPLYLAGQVLGGFAGGLICFIFYKRVITEIYPNTWRTSAAVANNFVTFPKPYLSSARQFVSEYIATAIFQACIFAMTDPYTCLSTEVFPLMLFFLIFSLNASVGFTTGCALNLARDLGPRLALYAVGFDRKLLWIQHKHYFWVPMTAPIIGALTGSLIYDICIYQGHESPVNWPFTVYKEKLLRLWMRRPGWATRTRNRATSDLSEFSYHDDDEDDEYGSEQNSKGDYDSKNSGNGGILKKTRGKVKTKTKSQSSDDEFDEDYVQKNVTFKSVLKDKRGYGGISTIYEEEDGSDSSSSFDNDDDDNDDDGIPMIGENGESTVSSSDSSSLPRFTTRNG</sequence>
<evidence type="ECO:0000313" key="10">
    <source>
        <dbReference type="Proteomes" id="UP001306508"/>
    </source>
</evidence>
<evidence type="ECO:0008006" key="11">
    <source>
        <dbReference type="Google" id="ProtNLM"/>
    </source>
</evidence>
<dbReference type="InterPro" id="IPR000425">
    <property type="entry name" value="MIP"/>
</dbReference>
<gene>
    <name evidence="9" type="ORF">RI543_000055</name>
</gene>
<dbReference type="EMBL" id="JAWIZZ010000002">
    <property type="protein sequence ID" value="KAK5782501.1"/>
    <property type="molecule type" value="Genomic_DNA"/>
</dbReference>
<dbReference type="Proteomes" id="UP001306508">
    <property type="component" value="Unassembled WGS sequence"/>
</dbReference>
<comment type="caution">
    <text evidence="9">The sequence shown here is derived from an EMBL/GenBank/DDBJ whole genome shotgun (WGS) entry which is preliminary data.</text>
</comment>
<dbReference type="InterPro" id="IPR023271">
    <property type="entry name" value="Aquaporin-like"/>
</dbReference>
<dbReference type="GO" id="GO:0005886">
    <property type="term" value="C:plasma membrane"/>
    <property type="evidence" value="ECO:0007669"/>
    <property type="project" value="TreeGrafter"/>
</dbReference>
<evidence type="ECO:0000256" key="6">
    <source>
        <dbReference type="ARBA" id="ARBA00023136"/>
    </source>
</evidence>
<dbReference type="NCBIfam" id="TIGR00861">
    <property type="entry name" value="MIP"/>
    <property type="match status" value="1"/>
</dbReference>
<evidence type="ECO:0000256" key="5">
    <source>
        <dbReference type="ARBA" id="ARBA00022989"/>
    </source>
</evidence>
<feature type="region of interest" description="Disordered" evidence="7">
    <location>
        <begin position="228"/>
        <end position="257"/>
    </location>
</feature>
<evidence type="ECO:0000256" key="4">
    <source>
        <dbReference type="ARBA" id="ARBA00022692"/>
    </source>
</evidence>
<dbReference type="SUPFAM" id="SSF81338">
    <property type="entry name" value="Aquaporin-like"/>
    <property type="match status" value="1"/>
</dbReference>
<dbReference type="InterPro" id="IPR022357">
    <property type="entry name" value="MIP_CS"/>
</dbReference>
<feature type="transmembrane region" description="Helical" evidence="8">
    <location>
        <begin position="555"/>
        <end position="574"/>
    </location>
</feature>
<dbReference type="AlphaFoldDB" id="A0AAN8A9R7"/>
<keyword evidence="6 8" id="KW-0472">Membrane</keyword>
<feature type="compositionally biased region" description="Low complexity" evidence="7">
    <location>
        <begin position="86"/>
        <end position="107"/>
    </location>
</feature>
<protein>
    <recommendedName>
        <fullName evidence="11">Glycerol uptake/efflux facilitator protein</fullName>
    </recommendedName>
</protein>
<feature type="compositionally biased region" description="Acidic residues" evidence="7">
    <location>
        <begin position="715"/>
        <end position="725"/>
    </location>
</feature>
<evidence type="ECO:0000256" key="1">
    <source>
        <dbReference type="ARBA" id="ARBA00004141"/>
    </source>
</evidence>
<dbReference type="PANTHER" id="PTHR43829:SF9">
    <property type="entry name" value="AQUAPORIN-9"/>
    <property type="match status" value="1"/>
</dbReference>
<dbReference type="PROSITE" id="PS00221">
    <property type="entry name" value="MIP"/>
    <property type="match status" value="1"/>
</dbReference>
<dbReference type="PANTHER" id="PTHR43829">
    <property type="entry name" value="AQUAPORIN OR AQUAGLYCEROPORIN RELATED"/>
    <property type="match status" value="1"/>
</dbReference>
<dbReference type="GO" id="GO:0015250">
    <property type="term" value="F:water channel activity"/>
    <property type="evidence" value="ECO:0007669"/>
    <property type="project" value="TreeGrafter"/>
</dbReference>
<evidence type="ECO:0000256" key="3">
    <source>
        <dbReference type="ARBA" id="ARBA00022448"/>
    </source>
</evidence>
<comment type="similarity">
    <text evidence="2">Belongs to the MIP/aquaporin (TC 1.A.8) family.</text>
</comment>
<dbReference type="CDD" id="cd00333">
    <property type="entry name" value="MIP"/>
    <property type="match status" value="1"/>
</dbReference>
<feature type="region of interest" description="Disordered" evidence="7">
    <location>
        <begin position="67"/>
        <end position="147"/>
    </location>
</feature>
<organism evidence="9 10">
    <name type="scientific">Arxiozyma heterogenica</name>
    <dbReference type="NCBI Taxonomy" id="278026"/>
    <lineage>
        <taxon>Eukaryota</taxon>
        <taxon>Fungi</taxon>
        <taxon>Dikarya</taxon>
        <taxon>Ascomycota</taxon>
        <taxon>Saccharomycotina</taxon>
        <taxon>Saccharomycetes</taxon>
        <taxon>Saccharomycetales</taxon>
        <taxon>Saccharomycetaceae</taxon>
        <taxon>Arxiozyma</taxon>
    </lineage>
</organism>
<feature type="compositionally biased region" description="Basic and acidic residues" evidence="7">
    <location>
        <begin position="120"/>
        <end position="129"/>
    </location>
</feature>
<evidence type="ECO:0000256" key="2">
    <source>
        <dbReference type="ARBA" id="ARBA00006175"/>
    </source>
</evidence>
<reference evidence="10" key="1">
    <citation type="submission" date="2023-07" db="EMBL/GenBank/DDBJ databases">
        <title>A draft genome of Kazachstania heterogenica Y-27499.</title>
        <authorList>
            <person name="Donic C."/>
            <person name="Kralova J.S."/>
            <person name="Fidel L."/>
            <person name="Ben-Dor S."/>
            <person name="Jung S."/>
        </authorList>
    </citation>
    <scope>NUCLEOTIDE SEQUENCE [LARGE SCALE GENOMIC DNA]</scope>
    <source>
        <strain evidence="10">Y27499</strain>
    </source>
</reference>
<feature type="compositionally biased region" description="Low complexity" evidence="7">
    <location>
        <begin position="228"/>
        <end position="243"/>
    </location>
</feature>
<keyword evidence="5 8" id="KW-1133">Transmembrane helix</keyword>
<feature type="transmembrane region" description="Helical" evidence="8">
    <location>
        <begin position="503"/>
        <end position="529"/>
    </location>
</feature>
<feature type="transmembrane region" description="Helical" evidence="8">
    <location>
        <begin position="418"/>
        <end position="438"/>
    </location>
</feature>
<dbReference type="InterPro" id="IPR050363">
    <property type="entry name" value="MIP/Aquaporin"/>
</dbReference>